<reference evidence="2" key="1">
    <citation type="submission" date="2020-03" db="EMBL/GenBank/DDBJ databases">
        <title>The deep terrestrial virosphere.</title>
        <authorList>
            <person name="Holmfeldt K."/>
            <person name="Nilsson E."/>
            <person name="Simone D."/>
            <person name="Lopez-Fernandez M."/>
            <person name="Wu X."/>
            <person name="de Brujin I."/>
            <person name="Lundin D."/>
            <person name="Andersson A."/>
            <person name="Bertilsson S."/>
            <person name="Dopson M."/>
        </authorList>
    </citation>
    <scope>NUCLEOTIDE SEQUENCE</scope>
    <source>
        <strain evidence="2">MM415A00321</strain>
        <strain evidence="1">MM415B00326</strain>
    </source>
</reference>
<sequence length="55" mass="6441">MDNPHCLHDAPSATYEECFCGRCHIYGSFDNLVEEECPSDKKCFCKEYEERESDE</sequence>
<gene>
    <name evidence="2" type="ORF">MM415A00321_0042</name>
    <name evidence="1" type="ORF">MM415B00326_0028</name>
</gene>
<evidence type="ECO:0000313" key="2">
    <source>
        <dbReference type="EMBL" id="QJA83062.1"/>
    </source>
</evidence>
<proteinExistence type="predicted"/>
<dbReference type="EMBL" id="MT142502">
    <property type="protein sequence ID" value="QJA83062.1"/>
    <property type="molecule type" value="Genomic_DNA"/>
</dbReference>
<name>A0A6M3KMF3_9ZZZZ</name>
<dbReference type="AlphaFoldDB" id="A0A6M3KMF3"/>
<evidence type="ECO:0000313" key="1">
    <source>
        <dbReference type="EMBL" id="QJA66828.1"/>
    </source>
</evidence>
<protein>
    <submittedName>
        <fullName evidence="2">Uncharacterized protein</fullName>
    </submittedName>
</protein>
<accession>A0A6M3KMF3</accession>
<dbReference type="EMBL" id="MT141561">
    <property type="protein sequence ID" value="QJA66828.1"/>
    <property type="molecule type" value="Genomic_DNA"/>
</dbReference>
<organism evidence="2">
    <name type="scientific">viral metagenome</name>
    <dbReference type="NCBI Taxonomy" id="1070528"/>
    <lineage>
        <taxon>unclassified sequences</taxon>
        <taxon>metagenomes</taxon>
        <taxon>organismal metagenomes</taxon>
    </lineage>
</organism>